<feature type="transmembrane region" description="Helical" evidence="8">
    <location>
        <begin position="195"/>
        <end position="215"/>
    </location>
</feature>
<dbReference type="GO" id="GO:0016020">
    <property type="term" value="C:membrane"/>
    <property type="evidence" value="ECO:0007669"/>
    <property type="project" value="UniProtKB-SubCell"/>
</dbReference>
<dbReference type="PANTHER" id="PTHR48022:SF3">
    <property type="entry name" value="HEXOSE TRANSPORTER PROTEIN (AFU_ORTHOLOGUE AFUA_8G04480)-RELATED"/>
    <property type="match status" value="1"/>
</dbReference>
<evidence type="ECO:0000256" key="5">
    <source>
        <dbReference type="ARBA" id="ARBA00022989"/>
    </source>
</evidence>
<dbReference type="AlphaFoldDB" id="A0A1Q8S7A8"/>
<feature type="transmembrane region" description="Helical" evidence="8">
    <location>
        <begin position="422"/>
        <end position="444"/>
    </location>
</feature>
<accession>A0A1Q8S7A8</accession>
<dbReference type="Gene3D" id="1.20.1250.20">
    <property type="entry name" value="MFS general substrate transporter like domains"/>
    <property type="match status" value="1"/>
</dbReference>
<feature type="transmembrane region" description="Helical" evidence="8">
    <location>
        <begin position="383"/>
        <end position="410"/>
    </location>
</feature>
<feature type="transmembrane region" description="Helical" evidence="8">
    <location>
        <begin position="105"/>
        <end position="124"/>
    </location>
</feature>
<dbReference type="InterPro" id="IPR036259">
    <property type="entry name" value="MFS_trans_sf"/>
</dbReference>
<keyword evidence="11" id="KW-1185">Reference proteome</keyword>
<dbReference type="PROSITE" id="PS50850">
    <property type="entry name" value="MFS"/>
    <property type="match status" value="1"/>
</dbReference>
<feature type="transmembrane region" description="Helical" evidence="8">
    <location>
        <begin position="35"/>
        <end position="54"/>
    </location>
</feature>
<dbReference type="Pfam" id="PF00083">
    <property type="entry name" value="Sugar_tr"/>
    <property type="match status" value="1"/>
</dbReference>
<reference evidence="10 11" key="1">
    <citation type="submission" date="2016-11" db="EMBL/GenBank/DDBJ databases">
        <title>Draft Genome Assembly of Colletotrichum chlorophyti a pathogen of herbaceous plants.</title>
        <authorList>
            <person name="Gan P."/>
            <person name="Narusaka M."/>
            <person name="Tsushima A."/>
            <person name="Narusaka Y."/>
            <person name="Takano Y."/>
            <person name="Shirasu K."/>
        </authorList>
    </citation>
    <scope>NUCLEOTIDE SEQUENCE [LARGE SCALE GENOMIC DNA]</scope>
    <source>
        <strain evidence="10 11">NTL11</strain>
    </source>
</reference>
<gene>
    <name evidence="10" type="ORF">CCHL11_10409</name>
</gene>
<keyword evidence="6 8" id="KW-0472">Membrane</keyword>
<comment type="subcellular location">
    <subcellularLocation>
        <location evidence="1">Membrane</location>
        <topology evidence="1">Multi-pass membrane protein</topology>
    </subcellularLocation>
</comment>
<proteinExistence type="inferred from homology"/>
<comment type="caution">
    <text evidence="10">The sequence shown here is derived from an EMBL/GenBank/DDBJ whole genome shotgun (WGS) entry which is preliminary data.</text>
</comment>
<feature type="domain" description="Major facilitator superfamily (MFS) profile" evidence="9">
    <location>
        <begin position="36"/>
        <end position="475"/>
    </location>
</feature>
<dbReference type="NCBIfam" id="TIGR00879">
    <property type="entry name" value="SP"/>
    <property type="match status" value="1"/>
</dbReference>
<dbReference type="EMBL" id="MPGH01000009">
    <property type="protein sequence ID" value="OLN97277.1"/>
    <property type="molecule type" value="Genomic_DNA"/>
</dbReference>
<comment type="similarity">
    <text evidence="2 7">Belongs to the major facilitator superfamily. Sugar transporter (TC 2.A.1.1) family.</text>
</comment>
<dbReference type="InterPro" id="IPR050360">
    <property type="entry name" value="MFS_Sugar_Transporters"/>
</dbReference>
<dbReference type="SUPFAM" id="SSF103473">
    <property type="entry name" value="MFS general substrate transporter"/>
    <property type="match status" value="1"/>
</dbReference>
<feature type="transmembrane region" description="Helical" evidence="8">
    <location>
        <begin position="328"/>
        <end position="345"/>
    </location>
</feature>
<feature type="transmembrane region" description="Helical" evidence="8">
    <location>
        <begin position="130"/>
        <end position="151"/>
    </location>
</feature>
<dbReference type="Proteomes" id="UP000186583">
    <property type="component" value="Unassembled WGS sequence"/>
</dbReference>
<evidence type="ECO:0000256" key="7">
    <source>
        <dbReference type="RuleBase" id="RU003346"/>
    </source>
</evidence>
<evidence type="ECO:0000256" key="4">
    <source>
        <dbReference type="ARBA" id="ARBA00022692"/>
    </source>
</evidence>
<dbReference type="OrthoDB" id="6133115at2759"/>
<keyword evidence="5 8" id="KW-1133">Transmembrane helix</keyword>
<sequence length="519" mass="57366">MTNTREKPAPSALAEVLPNNPLPWYHVSHLLKLNLLLMIPLMSSAVAGFDGSLMNGLQALPSWKDDFDHPKGHTLGFVNAAQSFGSILALPVCGSLSDKTGRRKTLLIGGIIIIIASVIQAAAVNYPMFVASRVLVGIGAITIIQPSPLLISELCYPTHRGIYTALFWTFYYFGSIIAAWSTYGLQKHMPNSVWAWRGPSILQGGLPLLQLLFWFKFPESPRWLIANNRSEEARSILARFHTGGDDEHPLVTFEMTEITTAIQIDEAAKGTKWSTLVATPGNRKRVLISCLLGLFSQWVGNSVVSYYLTLVLDTVGITNPDTQTLINGLLQLFNFIAAIIAAVLVDKLGRRTLWNWSGMGMLVSFVIWTICSARFAAAPSHGLGIAVIAFIFIYFFHYDIAYTPLVLAYPTEILQYSIRSKGVSLAFIMIYSSLVVLSFINPIALDSIGWRYYIVFCCITAVSVVVNWFLLPETKGRSLEEIAELFDRRSASTEDMISAKLEGGEFSHIDVRAEKEVAS</sequence>
<keyword evidence="4 8" id="KW-0812">Transmembrane</keyword>
<evidence type="ECO:0000256" key="1">
    <source>
        <dbReference type="ARBA" id="ARBA00004141"/>
    </source>
</evidence>
<dbReference type="FunFam" id="1.20.1250.20:FF:000117">
    <property type="entry name" value="MFS hexose transporter"/>
    <property type="match status" value="1"/>
</dbReference>
<evidence type="ECO:0000256" key="6">
    <source>
        <dbReference type="ARBA" id="ARBA00023136"/>
    </source>
</evidence>
<evidence type="ECO:0000256" key="2">
    <source>
        <dbReference type="ARBA" id="ARBA00010992"/>
    </source>
</evidence>
<feature type="transmembrane region" description="Helical" evidence="8">
    <location>
        <begin position="74"/>
        <end position="93"/>
    </location>
</feature>
<evidence type="ECO:0000256" key="3">
    <source>
        <dbReference type="ARBA" id="ARBA00022448"/>
    </source>
</evidence>
<dbReference type="PROSITE" id="PS00216">
    <property type="entry name" value="SUGAR_TRANSPORT_1"/>
    <property type="match status" value="1"/>
</dbReference>
<protein>
    <submittedName>
        <fullName evidence="10">Lactose permease 32</fullName>
    </submittedName>
</protein>
<dbReference type="InterPro" id="IPR005828">
    <property type="entry name" value="MFS_sugar_transport-like"/>
</dbReference>
<dbReference type="GO" id="GO:0005351">
    <property type="term" value="F:carbohydrate:proton symporter activity"/>
    <property type="evidence" value="ECO:0007669"/>
    <property type="project" value="TreeGrafter"/>
</dbReference>
<feature type="transmembrane region" description="Helical" evidence="8">
    <location>
        <begin position="163"/>
        <end position="183"/>
    </location>
</feature>
<dbReference type="InterPro" id="IPR020846">
    <property type="entry name" value="MFS_dom"/>
</dbReference>
<organism evidence="10 11">
    <name type="scientific">Colletotrichum chlorophyti</name>
    <dbReference type="NCBI Taxonomy" id="708187"/>
    <lineage>
        <taxon>Eukaryota</taxon>
        <taxon>Fungi</taxon>
        <taxon>Dikarya</taxon>
        <taxon>Ascomycota</taxon>
        <taxon>Pezizomycotina</taxon>
        <taxon>Sordariomycetes</taxon>
        <taxon>Hypocreomycetidae</taxon>
        <taxon>Glomerellales</taxon>
        <taxon>Glomerellaceae</taxon>
        <taxon>Colletotrichum</taxon>
    </lineage>
</organism>
<name>A0A1Q8S7A8_9PEZI</name>
<dbReference type="InterPro" id="IPR003663">
    <property type="entry name" value="Sugar/inositol_transpt"/>
</dbReference>
<dbReference type="PANTHER" id="PTHR48022">
    <property type="entry name" value="PLASTIDIC GLUCOSE TRANSPORTER 4"/>
    <property type="match status" value="1"/>
</dbReference>
<evidence type="ECO:0000313" key="10">
    <source>
        <dbReference type="EMBL" id="OLN97277.1"/>
    </source>
</evidence>
<keyword evidence="3 7" id="KW-0813">Transport</keyword>
<evidence type="ECO:0000256" key="8">
    <source>
        <dbReference type="SAM" id="Phobius"/>
    </source>
</evidence>
<feature type="transmembrane region" description="Helical" evidence="8">
    <location>
        <begin position="357"/>
        <end position="377"/>
    </location>
</feature>
<feature type="transmembrane region" description="Helical" evidence="8">
    <location>
        <begin position="450"/>
        <end position="471"/>
    </location>
</feature>
<dbReference type="InterPro" id="IPR005829">
    <property type="entry name" value="Sugar_transporter_CS"/>
</dbReference>
<evidence type="ECO:0000313" key="11">
    <source>
        <dbReference type="Proteomes" id="UP000186583"/>
    </source>
</evidence>
<feature type="transmembrane region" description="Helical" evidence="8">
    <location>
        <begin position="286"/>
        <end position="308"/>
    </location>
</feature>
<evidence type="ECO:0000259" key="9">
    <source>
        <dbReference type="PROSITE" id="PS50850"/>
    </source>
</evidence>